<proteinExistence type="predicted"/>
<dbReference type="Proteomes" id="UP000812961">
    <property type="component" value="Unassembled WGS sequence"/>
</dbReference>
<organism evidence="1 2">
    <name type="scientific">Chitinophaga rhizophila</name>
    <dbReference type="NCBI Taxonomy" id="2866212"/>
    <lineage>
        <taxon>Bacteria</taxon>
        <taxon>Pseudomonadati</taxon>
        <taxon>Bacteroidota</taxon>
        <taxon>Chitinophagia</taxon>
        <taxon>Chitinophagales</taxon>
        <taxon>Chitinophagaceae</taxon>
        <taxon>Chitinophaga</taxon>
    </lineage>
</organism>
<evidence type="ECO:0000313" key="2">
    <source>
        <dbReference type="Proteomes" id="UP000812961"/>
    </source>
</evidence>
<comment type="caution">
    <text evidence="1">The sequence shown here is derived from an EMBL/GenBank/DDBJ whole genome shotgun (WGS) entry which is preliminary data.</text>
</comment>
<sequence>MILLALKALQVDNLPASAILIKIIDNFVSNGKLVSLLRAKVGLDRLLFPGINIPFHTACRTAVIQLYNCLIAYMKQDGFNLVVTITAGQAKRVGEE</sequence>
<name>A0ABS7GIA7_9BACT</name>
<dbReference type="RefSeq" id="WP_220252388.1">
    <property type="nucleotide sequence ID" value="NZ_JAICCF010000004.1"/>
</dbReference>
<keyword evidence="2" id="KW-1185">Reference proteome</keyword>
<accession>A0ABS7GIA7</accession>
<reference evidence="1 2" key="1">
    <citation type="submission" date="2021-08" db="EMBL/GenBank/DDBJ databases">
        <title>The genome sequence of Chitinophaga sp. B61.</title>
        <authorList>
            <person name="Zhang X."/>
        </authorList>
    </citation>
    <scope>NUCLEOTIDE SEQUENCE [LARGE SCALE GENOMIC DNA]</scope>
    <source>
        <strain evidence="1 2">B61</strain>
    </source>
</reference>
<protein>
    <submittedName>
        <fullName evidence="1">Uncharacterized protein</fullName>
    </submittedName>
</protein>
<gene>
    <name evidence="1" type="ORF">K1Y79_22180</name>
</gene>
<evidence type="ECO:0000313" key="1">
    <source>
        <dbReference type="EMBL" id="MBW8687061.1"/>
    </source>
</evidence>
<dbReference type="EMBL" id="JAICCF010000004">
    <property type="protein sequence ID" value="MBW8687061.1"/>
    <property type="molecule type" value="Genomic_DNA"/>
</dbReference>